<feature type="domain" description="Putative auto-transporter adhesin head GIN" evidence="2">
    <location>
        <begin position="35"/>
        <end position="222"/>
    </location>
</feature>
<dbReference type="Gene3D" id="2.160.20.120">
    <property type="match status" value="1"/>
</dbReference>
<evidence type="ECO:0000259" key="2">
    <source>
        <dbReference type="Pfam" id="PF10988"/>
    </source>
</evidence>
<sequence length="237" mass="24079">MKTRYSFSLTLLLALLAPVFQSMAAGRETREVASFSQVTLANSVTVVLVQGSPQKVEAEGAAEDLAHLETTVRNSRLRIGTVRETSPLSSYRFRSSVTVYVTTPAVSALSVSGSGSLKAAAGVKSPNLSLSLSGSGRLEVGAVQATNVSSSVAGSGTIILGQGSVSQHEVSISGSGSIKAASLRADNCQVSISGSGDCHVNAARTLDASIMGSGDVHVSGNPKITSSVMGSGRVHKG</sequence>
<protein>
    <submittedName>
        <fullName evidence="3">Head GIN domain-containing protein</fullName>
    </submittedName>
</protein>
<dbReference type="PANTHER" id="PTHR39200:SF1">
    <property type="entry name" value="AUTO-TRANSPORTER ADHESIN HEAD GIN DOMAIN-CONTAINING PROTEIN-RELATED"/>
    <property type="match status" value="1"/>
</dbReference>
<feature type="signal peptide" evidence="1">
    <location>
        <begin position="1"/>
        <end position="24"/>
    </location>
</feature>
<name>A0ABP7NGT2_9BACT</name>
<evidence type="ECO:0000256" key="1">
    <source>
        <dbReference type="SAM" id="SignalP"/>
    </source>
</evidence>
<reference evidence="4" key="1">
    <citation type="journal article" date="2019" name="Int. J. Syst. Evol. Microbiol.">
        <title>The Global Catalogue of Microorganisms (GCM) 10K type strain sequencing project: providing services to taxonomists for standard genome sequencing and annotation.</title>
        <authorList>
            <consortium name="The Broad Institute Genomics Platform"/>
            <consortium name="The Broad Institute Genome Sequencing Center for Infectious Disease"/>
            <person name="Wu L."/>
            <person name="Ma J."/>
        </authorList>
    </citation>
    <scope>NUCLEOTIDE SEQUENCE [LARGE SCALE GENOMIC DNA]</scope>
    <source>
        <strain evidence="4">JCM 17214</strain>
    </source>
</reference>
<gene>
    <name evidence="3" type="ORF">GCM10022406_29150</name>
</gene>
<organism evidence="3 4">
    <name type="scientific">Hymenobacter algoricola</name>
    <dbReference type="NCBI Taxonomy" id="486267"/>
    <lineage>
        <taxon>Bacteria</taxon>
        <taxon>Pseudomonadati</taxon>
        <taxon>Bacteroidota</taxon>
        <taxon>Cytophagia</taxon>
        <taxon>Cytophagales</taxon>
        <taxon>Hymenobacteraceae</taxon>
        <taxon>Hymenobacter</taxon>
    </lineage>
</organism>
<accession>A0ABP7NGT2</accession>
<evidence type="ECO:0000313" key="3">
    <source>
        <dbReference type="EMBL" id="GAA3945210.1"/>
    </source>
</evidence>
<dbReference type="EMBL" id="BAABDH010000094">
    <property type="protein sequence ID" value="GAA3945210.1"/>
    <property type="molecule type" value="Genomic_DNA"/>
</dbReference>
<proteinExistence type="predicted"/>
<dbReference type="RefSeq" id="WP_345115426.1">
    <property type="nucleotide sequence ID" value="NZ_BAABDH010000094.1"/>
</dbReference>
<dbReference type="Proteomes" id="UP001499909">
    <property type="component" value="Unassembled WGS sequence"/>
</dbReference>
<feature type="chain" id="PRO_5045080704" evidence="1">
    <location>
        <begin position="25"/>
        <end position="237"/>
    </location>
</feature>
<comment type="caution">
    <text evidence="3">The sequence shown here is derived from an EMBL/GenBank/DDBJ whole genome shotgun (WGS) entry which is preliminary data.</text>
</comment>
<keyword evidence="4" id="KW-1185">Reference proteome</keyword>
<keyword evidence="1" id="KW-0732">Signal</keyword>
<evidence type="ECO:0000313" key="4">
    <source>
        <dbReference type="Proteomes" id="UP001499909"/>
    </source>
</evidence>
<dbReference type="PANTHER" id="PTHR39200">
    <property type="entry name" value="HYPOTHETICAL EXPORTED PROTEIN"/>
    <property type="match status" value="1"/>
</dbReference>
<dbReference type="InterPro" id="IPR021255">
    <property type="entry name" value="DUF2807"/>
</dbReference>
<dbReference type="Pfam" id="PF10988">
    <property type="entry name" value="DUF2807"/>
    <property type="match status" value="1"/>
</dbReference>